<keyword evidence="4" id="KW-1185">Reference proteome</keyword>
<protein>
    <submittedName>
        <fullName evidence="3">SMP-30/Gluconolaconase/LRE-like region-containing protein</fullName>
    </submittedName>
</protein>
<accession>A0A285ECR5</accession>
<name>A0A285ECR5_9ACTN</name>
<dbReference type="InterPro" id="IPR011042">
    <property type="entry name" value="6-blade_b-propeller_TolB-like"/>
</dbReference>
<dbReference type="Proteomes" id="UP000219514">
    <property type="component" value="Unassembled WGS sequence"/>
</dbReference>
<feature type="region of interest" description="Disordered" evidence="1">
    <location>
        <begin position="41"/>
        <end position="65"/>
    </location>
</feature>
<reference evidence="3 4" key="1">
    <citation type="submission" date="2017-09" db="EMBL/GenBank/DDBJ databases">
        <authorList>
            <person name="Ehlers B."/>
            <person name="Leendertz F.H."/>
        </authorList>
    </citation>
    <scope>NUCLEOTIDE SEQUENCE [LARGE SCALE GENOMIC DNA]</scope>
    <source>
        <strain evidence="3 4">DSM 46844</strain>
    </source>
</reference>
<organism evidence="3 4">
    <name type="scientific">Geodermatophilus sabuli</name>
    <dbReference type="NCBI Taxonomy" id="1564158"/>
    <lineage>
        <taxon>Bacteria</taxon>
        <taxon>Bacillati</taxon>
        <taxon>Actinomycetota</taxon>
        <taxon>Actinomycetes</taxon>
        <taxon>Geodermatophilales</taxon>
        <taxon>Geodermatophilaceae</taxon>
        <taxon>Geodermatophilus</taxon>
    </lineage>
</organism>
<evidence type="ECO:0000313" key="4">
    <source>
        <dbReference type="Proteomes" id="UP000219514"/>
    </source>
</evidence>
<dbReference type="EMBL" id="OBDO01000003">
    <property type="protein sequence ID" value="SNX96004.1"/>
    <property type="molecule type" value="Genomic_DNA"/>
</dbReference>
<gene>
    <name evidence="3" type="ORF">SAMN06893097_103173</name>
</gene>
<sequence length="397" mass="41890">MTKRTADRHLPSGAAARKRLRPVVAACVALPALLATTGFGSGGAPGSQGGGSGPSHGPELSFIDTHQPPEDIIALPGTSWVVISAVTGADHPGGMNLVNTRNEEVTPLWPAEEDIAYTPDLEAFPGCTAPPDEALPATHGINTVQTGERTFDLYVVYHGGRESIEVFSLDVRGKQPTISWRGCVVAPEGAIPNSVVALPDGGIAMTKFWDSRSPLFPQLFSGEPSGSLWTWHRESGWAEVPGSQLFGPNGIEVSEDGATLYTAETMKQRVVSIPTAGGDPTELAQMDFLPDNLRWTEAGTLLTTGQEYVPVTPEQVQACAVTGFDVPDSCIPGFDIVEIDPVAGTSETVFSTRTTEYRYTTVAAPVGREIWVGGNAINSIAVVSGLHRGHSAQGGHR</sequence>
<dbReference type="InterPro" id="IPR013658">
    <property type="entry name" value="SGL"/>
</dbReference>
<evidence type="ECO:0000313" key="3">
    <source>
        <dbReference type="EMBL" id="SNX96004.1"/>
    </source>
</evidence>
<evidence type="ECO:0000259" key="2">
    <source>
        <dbReference type="Pfam" id="PF08450"/>
    </source>
</evidence>
<dbReference type="Gene3D" id="2.120.10.30">
    <property type="entry name" value="TolB, C-terminal domain"/>
    <property type="match status" value="1"/>
</dbReference>
<dbReference type="RefSeq" id="WP_172442355.1">
    <property type="nucleotide sequence ID" value="NZ_JACHXB010000004.1"/>
</dbReference>
<proteinExistence type="predicted"/>
<dbReference type="AlphaFoldDB" id="A0A285ECR5"/>
<dbReference type="SUPFAM" id="SSF63829">
    <property type="entry name" value="Calcium-dependent phosphotriesterase"/>
    <property type="match status" value="1"/>
</dbReference>
<dbReference type="Pfam" id="PF08450">
    <property type="entry name" value="SGL"/>
    <property type="match status" value="1"/>
</dbReference>
<evidence type="ECO:0000256" key="1">
    <source>
        <dbReference type="SAM" id="MobiDB-lite"/>
    </source>
</evidence>
<feature type="compositionally biased region" description="Gly residues" evidence="1">
    <location>
        <begin position="41"/>
        <end position="54"/>
    </location>
</feature>
<feature type="domain" description="SMP-30/Gluconolactonase/LRE-like region" evidence="2">
    <location>
        <begin position="188"/>
        <end position="276"/>
    </location>
</feature>